<keyword evidence="3" id="KW-0804">Transcription</keyword>
<evidence type="ECO:0000256" key="5">
    <source>
        <dbReference type="SAM" id="MobiDB-lite"/>
    </source>
</evidence>
<name>A0A1M4XRG0_STRHI</name>
<dbReference type="EMBL" id="FQVN01000002">
    <property type="protein sequence ID" value="SHE96035.1"/>
    <property type="molecule type" value="Genomic_DNA"/>
</dbReference>
<dbReference type="PROSITE" id="PS50977">
    <property type="entry name" value="HTH_TETR_2"/>
    <property type="match status" value="1"/>
</dbReference>
<evidence type="ECO:0000259" key="6">
    <source>
        <dbReference type="PROSITE" id="PS50977"/>
    </source>
</evidence>
<accession>A0A1M4XRG0</accession>
<dbReference type="PANTHER" id="PTHR30055">
    <property type="entry name" value="HTH-TYPE TRANSCRIPTIONAL REGULATOR RUTR"/>
    <property type="match status" value="1"/>
</dbReference>
<evidence type="ECO:0000256" key="1">
    <source>
        <dbReference type="ARBA" id="ARBA00023015"/>
    </source>
</evidence>
<evidence type="ECO:0000313" key="8">
    <source>
        <dbReference type="Proteomes" id="UP000184501"/>
    </source>
</evidence>
<evidence type="ECO:0000256" key="2">
    <source>
        <dbReference type="ARBA" id="ARBA00023125"/>
    </source>
</evidence>
<keyword evidence="1" id="KW-0805">Transcription regulation</keyword>
<dbReference type="AlphaFoldDB" id="A0A1M4XRG0"/>
<sequence>MAAVGARHAGTGHGGTGHAGAGLRELRKRQTRQAISDSATRLFLKHGFAEVTIADVAAAAGVAKMTVTNYFPRKEDLALDAYEEVVDRPARVVSERPAGESALAALRRAYLAGVAERDPVLGFCGPAFARMIVDSPALLARLREIHEQQEDALAAALADEVDGDDDLTVRAAAALIGSVHRVLFHETLRRILAGEAHERVADAITASAVRAFGLVEPSLGRLGRKGRGADREARRP</sequence>
<dbReference type="InterPro" id="IPR050109">
    <property type="entry name" value="HTH-type_TetR-like_transc_reg"/>
</dbReference>
<dbReference type="Gene3D" id="1.10.357.10">
    <property type="entry name" value="Tetracycline Repressor, domain 2"/>
    <property type="match status" value="1"/>
</dbReference>
<dbReference type="PRINTS" id="PR00455">
    <property type="entry name" value="HTHTETR"/>
</dbReference>
<dbReference type="Pfam" id="PF00440">
    <property type="entry name" value="TetR_N"/>
    <property type="match status" value="1"/>
</dbReference>
<gene>
    <name evidence="7" type="ORF">SAMN05444320_10292</name>
</gene>
<keyword evidence="8" id="KW-1185">Reference proteome</keyword>
<feature type="domain" description="HTH tetR-type" evidence="6">
    <location>
        <begin position="29"/>
        <end position="89"/>
    </location>
</feature>
<proteinExistence type="predicted"/>
<feature type="region of interest" description="Disordered" evidence="5">
    <location>
        <begin position="1"/>
        <end position="22"/>
    </location>
</feature>
<feature type="compositionally biased region" description="Gly residues" evidence="5">
    <location>
        <begin position="11"/>
        <end position="20"/>
    </location>
</feature>
<dbReference type="Proteomes" id="UP000184501">
    <property type="component" value="Unassembled WGS sequence"/>
</dbReference>
<evidence type="ECO:0000256" key="4">
    <source>
        <dbReference type="PROSITE-ProRule" id="PRU00335"/>
    </source>
</evidence>
<dbReference type="STRING" id="2017.SAMN05444320_10292"/>
<reference evidence="7 8" key="1">
    <citation type="submission" date="2016-11" db="EMBL/GenBank/DDBJ databases">
        <authorList>
            <person name="Jaros S."/>
            <person name="Januszkiewicz K."/>
            <person name="Wedrychowicz H."/>
        </authorList>
    </citation>
    <scope>NUCLEOTIDE SEQUENCE [LARGE SCALE GENOMIC DNA]</scope>
    <source>
        <strain evidence="7 8">DSM 44523</strain>
    </source>
</reference>
<dbReference type="SUPFAM" id="SSF46689">
    <property type="entry name" value="Homeodomain-like"/>
    <property type="match status" value="1"/>
</dbReference>
<dbReference type="OrthoDB" id="155497at2"/>
<organism evidence="7 8">
    <name type="scientific">Streptoalloteichus hindustanus</name>
    <dbReference type="NCBI Taxonomy" id="2017"/>
    <lineage>
        <taxon>Bacteria</taxon>
        <taxon>Bacillati</taxon>
        <taxon>Actinomycetota</taxon>
        <taxon>Actinomycetes</taxon>
        <taxon>Pseudonocardiales</taxon>
        <taxon>Pseudonocardiaceae</taxon>
        <taxon>Streptoalloteichus</taxon>
    </lineage>
</organism>
<protein>
    <submittedName>
        <fullName evidence="7">Transcriptional regulator, TetR family</fullName>
    </submittedName>
</protein>
<dbReference type="PANTHER" id="PTHR30055:SF234">
    <property type="entry name" value="HTH-TYPE TRANSCRIPTIONAL REGULATOR BETI"/>
    <property type="match status" value="1"/>
</dbReference>
<dbReference type="RefSeq" id="WP_073480412.1">
    <property type="nucleotide sequence ID" value="NZ_FQVN01000002.1"/>
</dbReference>
<dbReference type="InterPro" id="IPR009057">
    <property type="entry name" value="Homeodomain-like_sf"/>
</dbReference>
<evidence type="ECO:0000256" key="3">
    <source>
        <dbReference type="ARBA" id="ARBA00023163"/>
    </source>
</evidence>
<feature type="DNA-binding region" description="H-T-H motif" evidence="4">
    <location>
        <begin position="52"/>
        <end position="71"/>
    </location>
</feature>
<evidence type="ECO:0000313" key="7">
    <source>
        <dbReference type="EMBL" id="SHE96035.1"/>
    </source>
</evidence>
<dbReference type="InterPro" id="IPR001647">
    <property type="entry name" value="HTH_TetR"/>
</dbReference>
<keyword evidence="2 4" id="KW-0238">DNA-binding</keyword>
<dbReference type="GO" id="GO:0000976">
    <property type="term" value="F:transcription cis-regulatory region binding"/>
    <property type="evidence" value="ECO:0007669"/>
    <property type="project" value="TreeGrafter"/>
</dbReference>
<dbReference type="GO" id="GO:0003700">
    <property type="term" value="F:DNA-binding transcription factor activity"/>
    <property type="evidence" value="ECO:0007669"/>
    <property type="project" value="TreeGrafter"/>
</dbReference>